<evidence type="ECO:0000313" key="2">
    <source>
        <dbReference type="EMBL" id="CAK6977230.1"/>
    </source>
</evidence>
<evidence type="ECO:0000256" key="1">
    <source>
        <dbReference type="SAM" id="MobiDB-lite"/>
    </source>
</evidence>
<dbReference type="Proteomes" id="UP001314229">
    <property type="component" value="Unassembled WGS sequence"/>
</dbReference>
<proteinExistence type="predicted"/>
<feature type="compositionally biased region" description="Basic residues" evidence="1">
    <location>
        <begin position="1"/>
        <end position="14"/>
    </location>
</feature>
<gene>
    <name evidence="2" type="ORF">FSCOSCO3_A001763</name>
</gene>
<reference evidence="2 3" key="1">
    <citation type="submission" date="2024-01" db="EMBL/GenBank/DDBJ databases">
        <authorList>
            <person name="Alioto T."/>
            <person name="Alioto T."/>
            <person name="Gomez Garrido J."/>
        </authorList>
    </citation>
    <scope>NUCLEOTIDE SEQUENCE [LARGE SCALE GENOMIC DNA]</scope>
</reference>
<keyword evidence="3" id="KW-1185">Reference proteome</keyword>
<protein>
    <submittedName>
        <fullName evidence="2">Uncharacterized protein</fullName>
    </submittedName>
</protein>
<feature type="region of interest" description="Disordered" evidence="1">
    <location>
        <begin position="1"/>
        <end position="107"/>
    </location>
</feature>
<name>A0AAV1Q1C5_SCOSC</name>
<comment type="caution">
    <text evidence="2">The sequence shown here is derived from an EMBL/GenBank/DDBJ whole genome shotgun (WGS) entry which is preliminary data.</text>
</comment>
<sequence>MKRFLISNKRKRTISPKSDPRGKTDNIPDQPLDSNNNFVEADGTAAISDGPTRPPSLEPAAAATVTVVEKDTVMESSGSSTSESDGESLTPRTYCRRPGSPPLGPRS</sequence>
<organism evidence="2 3">
    <name type="scientific">Scomber scombrus</name>
    <name type="common">Atlantic mackerel</name>
    <name type="synonym">Scomber vernalis</name>
    <dbReference type="NCBI Taxonomy" id="13677"/>
    <lineage>
        <taxon>Eukaryota</taxon>
        <taxon>Metazoa</taxon>
        <taxon>Chordata</taxon>
        <taxon>Craniata</taxon>
        <taxon>Vertebrata</taxon>
        <taxon>Euteleostomi</taxon>
        <taxon>Actinopterygii</taxon>
        <taxon>Neopterygii</taxon>
        <taxon>Teleostei</taxon>
        <taxon>Neoteleostei</taxon>
        <taxon>Acanthomorphata</taxon>
        <taxon>Pelagiaria</taxon>
        <taxon>Scombriformes</taxon>
        <taxon>Scombridae</taxon>
        <taxon>Scomber</taxon>
    </lineage>
</organism>
<evidence type="ECO:0000313" key="3">
    <source>
        <dbReference type="Proteomes" id="UP001314229"/>
    </source>
</evidence>
<accession>A0AAV1Q1C5</accession>
<dbReference type="AlphaFoldDB" id="A0AAV1Q1C5"/>
<dbReference type="EMBL" id="CAWUFR010000397">
    <property type="protein sequence ID" value="CAK6977230.1"/>
    <property type="molecule type" value="Genomic_DNA"/>
</dbReference>